<dbReference type="SUPFAM" id="SSF55729">
    <property type="entry name" value="Acyl-CoA N-acyltransferases (Nat)"/>
    <property type="match status" value="1"/>
</dbReference>
<feature type="domain" description="N-acetyltransferase" evidence="6">
    <location>
        <begin position="6"/>
        <end position="163"/>
    </location>
</feature>
<sequence>MSSAWAPVRKLLASDRVEAFDCGQAALNQFLQRYALVSQKSHSAQTYVCCQGDGVAGFYSLAVGSIDVQNAAPRVTKGLARHPVPVMILARLAVDKRHQRRGLGQALLRDALLRTAQAADIAGIRCLLVHAKDDAARRWYESWEFEPSPTDPYHLWLLLKDLKAML</sequence>
<dbReference type="InterPro" id="IPR016181">
    <property type="entry name" value="Acyl_CoA_acyltransferase"/>
</dbReference>
<dbReference type="Pfam" id="PF13508">
    <property type="entry name" value="Acetyltransf_7"/>
    <property type="match status" value="1"/>
</dbReference>
<dbReference type="PANTHER" id="PTHR36449:SF1">
    <property type="entry name" value="ACETYLTRANSFERASE"/>
    <property type="match status" value="1"/>
</dbReference>
<name>A0A2A2AKH2_9BURK</name>
<organism evidence="7 8">
    <name type="scientific">Vandammella animalimorsus</name>
    <dbReference type="NCBI Taxonomy" id="2029117"/>
    <lineage>
        <taxon>Bacteria</taxon>
        <taxon>Pseudomonadati</taxon>
        <taxon>Pseudomonadota</taxon>
        <taxon>Betaproteobacteria</taxon>
        <taxon>Burkholderiales</taxon>
        <taxon>Comamonadaceae</taxon>
        <taxon>Vandammella</taxon>
    </lineage>
</organism>
<evidence type="ECO:0000313" key="7">
    <source>
        <dbReference type="EMBL" id="PAT38253.1"/>
    </source>
</evidence>
<dbReference type="Gene3D" id="3.40.630.30">
    <property type="match status" value="1"/>
</dbReference>
<evidence type="ECO:0000256" key="3">
    <source>
        <dbReference type="ARBA" id="ARBA00022679"/>
    </source>
</evidence>
<dbReference type="PANTHER" id="PTHR36449">
    <property type="entry name" value="ACETYLTRANSFERASE-RELATED"/>
    <property type="match status" value="1"/>
</dbReference>
<keyword evidence="3 7" id="KW-0808">Transferase</keyword>
<keyword evidence="1" id="KW-0678">Repressor</keyword>
<comment type="catalytic activity">
    <reaction evidence="5">
        <text>glycyl-tRNA(Gly) + acetyl-CoA = N-acetylglycyl-tRNA(Gly) + CoA + H(+)</text>
        <dbReference type="Rhea" id="RHEA:81867"/>
        <dbReference type="Rhea" id="RHEA-COMP:9683"/>
        <dbReference type="Rhea" id="RHEA-COMP:19766"/>
        <dbReference type="ChEBI" id="CHEBI:15378"/>
        <dbReference type="ChEBI" id="CHEBI:57287"/>
        <dbReference type="ChEBI" id="CHEBI:57288"/>
        <dbReference type="ChEBI" id="CHEBI:78522"/>
        <dbReference type="ChEBI" id="CHEBI:232036"/>
    </reaction>
</comment>
<keyword evidence="8" id="KW-1185">Reference proteome</keyword>
<reference evidence="7 8" key="1">
    <citation type="submission" date="2017-08" db="EMBL/GenBank/DDBJ databases">
        <title>WGS of Clinical strains of the CDC Group NO-1 linked to zoonotic infections in humans.</title>
        <authorList>
            <person name="Bernier A.-M."/>
            <person name="Bernard K."/>
        </authorList>
    </citation>
    <scope>NUCLEOTIDE SEQUENCE [LARGE SCALE GENOMIC DNA]</scope>
    <source>
        <strain evidence="7 8">NML00-0135</strain>
    </source>
</reference>
<dbReference type="InterPro" id="IPR000182">
    <property type="entry name" value="GNAT_dom"/>
</dbReference>
<dbReference type="Proteomes" id="UP000218054">
    <property type="component" value="Unassembled WGS sequence"/>
</dbReference>
<protein>
    <submittedName>
        <fullName evidence="7">GNAT family N-acetyltransferase</fullName>
    </submittedName>
</protein>
<accession>A0A2A2AKH2</accession>
<dbReference type="EMBL" id="NSJB01000001">
    <property type="protein sequence ID" value="PAT38253.1"/>
    <property type="molecule type" value="Genomic_DNA"/>
</dbReference>
<dbReference type="AlphaFoldDB" id="A0A2A2AKH2"/>
<evidence type="ECO:0000256" key="4">
    <source>
        <dbReference type="ARBA" id="ARBA00023315"/>
    </source>
</evidence>
<evidence type="ECO:0000259" key="6">
    <source>
        <dbReference type="PROSITE" id="PS51186"/>
    </source>
</evidence>
<comment type="caution">
    <text evidence="7">The sequence shown here is derived from an EMBL/GenBank/DDBJ whole genome shotgun (WGS) entry which is preliminary data.</text>
</comment>
<dbReference type="PROSITE" id="PS51186">
    <property type="entry name" value="GNAT"/>
    <property type="match status" value="1"/>
</dbReference>
<keyword evidence="2" id="KW-1277">Toxin-antitoxin system</keyword>
<dbReference type="RefSeq" id="WP_095538533.1">
    <property type="nucleotide sequence ID" value="NZ_NSJB01000001.1"/>
</dbReference>
<keyword evidence="4" id="KW-0012">Acyltransferase</keyword>
<evidence type="ECO:0000256" key="5">
    <source>
        <dbReference type="ARBA" id="ARBA00049880"/>
    </source>
</evidence>
<proteinExistence type="predicted"/>
<dbReference type="GO" id="GO:0016747">
    <property type="term" value="F:acyltransferase activity, transferring groups other than amino-acyl groups"/>
    <property type="evidence" value="ECO:0007669"/>
    <property type="project" value="InterPro"/>
</dbReference>
<dbReference type="CDD" id="cd04301">
    <property type="entry name" value="NAT_SF"/>
    <property type="match status" value="1"/>
</dbReference>
<gene>
    <name evidence="7" type="ORF">CK625_01765</name>
</gene>
<evidence type="ECO:0000313" key="8">
    <source>
        <dbReference type="Proteomes" id="UP000218054"/>
    </source>
</evidence>
<evidence type="ECO:0000256" key="1">
    <source>
        <dbReference type="ARBA" id="ARBA00022491"/>
    </source>
</evidence>
<evidence type="ECO:0000256" key="2">
    <source>
        <dbReference type="ARBA" id="ARBA00022649"/>
    </source>
</evidence>